<feature type="compositionally biased region" description="Basic and acidic residues" evidence="2">
    <location>
        <begin position="591"/>
        <end position="606"/>
    </location>
</feature>
<dbReference type="InterPro" id="IPR036867">
    <property type="entry name" value="R3H_dom_sf"/>
</dbReference>
<dbReference type="PROSITE" id="PS51673">
    <property type="entry name" value="SUZ"/>
    <property type="match status" value="1"/>
</dbReference>
<dbReference type="InterPro" id="IPR051937">
    <property type="entry name" value="R3H_domain_containing"/>
</dbReference>
<keyword evidence="6" id="KW-1185">Reference proteome</keyword>
<name>A0ABQ8LQE1_LABRO</name>
<protein>
    <submittedName>
        <fullName evidence="5">cAMP-regulated phosphoprotein 21</fullName>
    </submittedName>
</protein>
<reference evidence="5 6" key="1">
    <citation type="submission" date="2022-01" db="EMBL/GenBank/DDBJ databases">
        <title>A high-quality chromosome-level genome assembly of rohu carp, Labeo rohita.</title>
        <authorList>
            <person name="Arick M.A. II"/>
            <person name="Hsu C.-Y."/>
            <person name="Magbanua Z."/>
            <person name="Pechanova O."/>
            <person name="Grover C."/>
            <person name="Miller E."/>
            <person name="Thrash A."/>
            <person name="Ezzel L."/>
            <person name="Alam S."/>
            <person name="Benzie J."/>
            <person name="Hamilton M."/>
            <person name="Karsi A."/>
            <person name="Lawrence M.L."/>
            <person name="Peterson D.G."/>
        </authorList>
    </citation>
    <scope>NUCLEOTIDE SEQUENCE [LARGE SCALE GENOMIC DNA]</scope>
    <source>
        <strain evidence="6">BAU-BD-2019</strain>
        <tissue evidence="5">Blood</tissue>
    </source>
</reference>
<feature type="domain" description="R3H" evidence="3">
    <location>
        <begin position="151"/>
        <end position="213"/>
    </location>
</feature>
<dbReference type="PANTHER" id="PTHR15672">
    <property type="entry name" value="CAMP-REGULATED PHOSPHOPROTEIN 21 RELATED R3H DOMAIN CONTAINING PROTEIN"/>
    <property type="match status" value="1"/>
</dbReference>
<comment type="caution">
    <text evidence="5">The sequence shown here is derived from an EMBL/GenBank/DDBJ whole genome shotgun (WGS) entry which is preliminary data.</text>
</comment>
<feature type="compositionally biased region" description="Basic and acidic residues" evidence="2">
    <location>
        <begin position="224"/>
        <end position="248"/>
    </location>
</feature>
<feature type="compositionally biased region" description="Low complexity" evidence="2">
    <location>
        <begin position="115"/>
        <end position="127"/>
    </location>
</feature>
<feature type="region of interest" description="Disordered" evidence="2">
    <location>
        <begin position="224"/>
        <end position="267"/>
    </location>
</feature>
<dbReference type="PANTHER" id="PTHR15672:SF14">
    <property type="entry name" value="CAMP-REGULATED PHOSPHOPROTEIN 21"/>
    <property type="match status" value="1"/>
</dbReference>
<dbReference type="PROSITE" id="PS51061">
    <property type="entry name" value="R3H"/>
    <property type="match status" value="1"/>
</dbReference>
<dbReference type="InterPro" id="IPR024771">
    <property type="entry name" value="SUZ"/>
</dbReference>
<feature type="compositionally biased region" description="Low complexity" evidence="2">
    <location>
        <begin position="320"/>
        <end position="329"/>
    </location>
</feature>
<dbReference type="InterPro" id="IPR001374">
    <property type="entry name" value="R3H_dom"/>
</dbReference>
<dbReference type="Proteomes" id="UP000830375">
    <property type="component" value="Unassembled WGS sequence"/>
</dbReference>
<dbReference type="SUPFAM" id="SSF82708">
    <property type="entry name" value="R3H domain"/>
    <property type="match status" value="1"/>
</dbReference>
<dbReference type="Gene3D" id="3.30.1370.50">
    <property type="entry name" value="R3H-like domain"/>
    <property type="match status" value="1"/>
</dbReference>
<sequence>MSETGDSENISECTVEETSPPCCTTDTEDCHKSTQQPKSDDNHGQLKKKLKRMLLNEYVHVLQTKGKLIRSTAVCDESLSTEENSKEKECKTTVSSNHGDSPECNEEEEETSVTSKKPSLSKEPSLEYTDSTGIDLEEFLITTLKSSPRDRLMLLKLEQDMTDFMTDNSSYKKFPQMSSYHRMLVHRVAAYFGLEHNVDHSGKAVIINKTCNSRIPEHRFAEHVQEEKAEERRSILKRDTSQEKEDSQLRVPSLKEQMRSKSIEEREEEYQRVRERIFSQDSTCLSQSVYIETRGLDDSSILSETQRRRQLFRGNRDGSGRLSGSRQSSFELDSHWNDPRPWSSTDSDSPTWTSKSGHARSDSSSKHCKPVSEPALSYAPPNNNPAYIIVPAESSIPPGSILLNPHTGQPFLNPDGTPAVYNPPVSQKPCNQHNSVQSQVPPPPPQQQPIASHGVPQVQYSSVTYLPPQQLNISTSQQHPIEQTREDMTAKFGHMTLSRQSSSGDLPDMSSFYMQGAPPTHSYAPPHHSYAPPHHSDSYITPGMTLAPPTAPPPQSQPSSQVSVYSYPVQCPSASQQYAPASYTQTGTHEPPLRSHMPESHSSREGGRYTVRDGGTVYPPVISNQQGCPGMMGSQILPQSQQSIMGPYPSVSSYQVPQQQQQQQQQQSYPAMLVSGQGGQTQCLVPPAGVQVYCNSLAPSSPPPLNMMGVSFQSSSCKNGCSVNQNQCWY</sequence>
<accession>A0ABQ8LQE1</accession>
<evidence type="ECO:0000256" key="1">
    <source>
        <dbReference type="ARBA" id="ARBA00022553"/>
    </source>
</evidence>
<evidence type="ECO:0000259" key="4">
    <source>
        <dbReference type="PROSITE" id="PS51673"/>
    </source>
</evidence>
<evidence type="ECO:0000259" key="3">
    <source>
        <dbReference type="PROSITE" id="PS51061"/>
    </source>
</evidence>
<proteinExistence type="predicted"/>
<dbReference type="CDD" id="cd02642">
    <property type="entry name" value="R3H_encore_like"/>
    <property type="match status" value="1"/>
</dbReference>
<dbReference type="Pfam" id="PF12752">
    <property type="entry name" value="SUZ"/>
    <property type="match status" value="1"/>
</dbReference>
<evidence type="ECO:0000313" key="6">
    <source>
        <dbReference type="Proteomes" id="UP000830375"/>
    </source>
</evidence>
<feature type="compositionally biased region" description="Polar residues" evidence="2">
    <location>
        <begin position="576"/>
        <end position="588"/>
    </location>
</feature>
<feature type="compositionally biased region" description="Basic and acidic residues" evidence="2">
    <location>
        <begin position="28"/>
        <end position="44"/>
    </location>
</feature>
<keyword evidence="1" id="KW-0597">Phosphoprotein</keyword>
<feature type="region of interest" description="Disordered" evidence="2">
    <location>
        <begin position="77"/>
        <end position="128"/>
    </location>
</feature>
<feature type="domain" description="SUZ" evidence="4">
    <location>
        <begin position="214"/>
        <end position="282"/>
    </location>
</feature>
<feature type="compositionally biased region" description="Polar residues" evidence="2">
    <location>
        <begin position="1"/>
        <end position="12"/>
    </location>
</feature>
<organism evidence="5 6">
    <name type="scientific">Labeo rohita</name>
    <name type="common">Indian major carp</name>
    <name type="synonym">Cyprinus rohita</name>
    <dbReference type="NCBI Taxonomy" id="84645"/>
    <lineage>
        <taxon>Eukaryota</taxon>
        <taxon>Metazoa</taxon>
        <taxon>Chordata</taxon>
        <taxon>Craniata</taxon>
        <taxon>Vertebrata</taxon>
        <taxon>Euteleostomi</taxon>
        <taxon>Actinopterygii</taxon>
        <taxon>Neopterygii</taxon>
        <taxon>Teleostei</taxon>
        <taxon>Ostariophysi</taxon>
        <taxon>Cypriniformes</taxon>
        <taxon>Cyprinidae</taxon>
        <taxon>Labeoninae</taxon>
        <taxon>Labeonini</taxon>
        <taxon>Labeo</taxon>
    </lineage>
</organism>
<gene>
    <name evidence="5" type="ORF">H4Q32_006186</name>
</gene>
<dbReference type="Pfam" id="PF01424">
    <property type="entry name" value="R3H"/>
    <property type="match status" value="1"/>
</dbReference>
<feature type="compositionally biased region" description="Basic and acidic residues" evidence="2">
    <location>
        <begin position="256"/>
        <end position="267"/>
    </location>
</feature>
<evidence type="ECO:0000256" key="2">
    <source>
        <dbReference type="SAM" id="MobiDB-lite"/>
    </source>
</evidence>
<feature type="region of interest" description="Disordered" evidence="2">
    <location>
        <begin position="309"/>
        <end position="382"/>
    </location>
</feature>
<feature type="region of interest" description="Disordered" evidence="2">
    <location>
        <begin position="426"/>
        <end position="452"/>
    </location>
</feature>
<dbReference type="SMART" id="SM00393">
    <property type="entry name" value="R3H"/>
    <property type="match status" value="1"/>
</dbReference>
<feature type="region of interest" description="Disordered" evidence="2">
    <location>
        <begin position="1"/>
        <end position="47"/>
    </location>
</feature>
<dbReference type="EMBL" id="JACTAM010000019">
    <property type="protein sequence ID" value="KAI2652869.1"/>
    <property type="molecule type" value="Genomic_DNA"/>
</dbReference>
<feature type="region of interest" description="Disordered" evidence="2">
    <location>
        <begin position="576"/>
        <end position="606"/>
    </location>
</feature>
<feature type="compositionally biased region" description="Low complexity" evidence="2">
    <location>
        <begin position="339"/>
        <end position="356"/>
    </location>
</feature>
<evidence type="ECO:0000313" key="5">
    <source>
        <dbReference type="EMBL" id="KAI2652869.1"/>
    </source>
</evidence>